<reference evidence="3 4" key="1">
    <citation type="submission" date="2017-10" db="EMBL/GenBank/DDBJ databases">
        <title>Comparative genomics in systemic dimorphic fungi from Ajellomycetaceae.</title>
        <authorList>
            <person name="Munoz J.F."/>
            <person name="Mcewen J.G."/>
            <person name="Clay O.K."/>
            <person name="Cuomo C.A."/>
        </authorList>
    </citation>
    <scope>NUCLEOTIDE SEQUENCE [LARGE SCALE GENOMIC DNA]</scope>
    <source>
        <strain evidence="3 4">UAMH5409</strain>
    </source>
</reference>
<feature type="compositionally biased region" description="Polar residues" evidence="1">
    <location>
        <begin position="238"/>
        <end position="252"/>
    </location>
</feature>
<organism evidence="3 4">
    <name type="scientific">Helicocarpus griseus UAMH5409</name>
    <dbReference type="NCBI Taxonomy" id="1447875"/>
    <lineage>
        <taxon>Eukaryota</taxon>
        <taxon>Fungi</taxon>
        <taxon>Dikarya</taxon>
        <taxon>Ascomycota</taxon>
        <taxon>Pezizomycotina</taxon>
        <taxon>Eurotiomycetes</taxon>
        <taxon>Eurotiomycetidae</taxon>
        <taxon>Onygenales</taxon>
        <taxon>Ajellomycetaceae</taxon>
        <taxon>Helicocarpus</taxon>
    </lineage>
</organism>
<keyword evidence="4" id="KW-1185">Reference proteome</keyword>
<evidence type="ECO:0000259" key="2">
    <source>
        <dbReference type="PROSITE" id="PS00028"/>
    </source>
</evidence>
<feature type="region of interest" description="Disordered" evidence="1">
    <location>
        <begin position="335"/>
        <end position="358"/>
    </location>
</feature>
<dbReference type="OrthoDB" id="10313451at2759"/>
<dbReference type="EMBL" id="PDNB01000013">
    <property type="protein sequence ID" value="PGH17058.1"/>
    <property type="molecule type" value="Genomic_DNA"/>
</dbReference>
<protein>
    <recommendedName>
        <fullName evidence="2">C2H2-type domain-containing protein</fullName>
    </recommendedName>
</protein>
<feature type="compositionally biased region" description="Polar residues" evidence="1">
    <location>
        <begin position="193"/>
        <end position="202"/>
    </location>
</feature>
<evidence type="ECO:0000256" key="1">
    <source>
        <dbReference type="SAM" id="MobiDB-lite"/>
    </source>
</evidence>
<dbReference type="InterPro" id="IPR013087">
    <property type="entry name" value="Znf_C2H2_type"/>
</dbReference>
<feature type="compositionally biased region" description="Polar residues" evidence="1">
    <location>
        <begin position="346"/>
        <end position="358"/>
    </location>
</feature>
<feature type="region of interest" description="Disordered" evidence="1">
    <location>
        <begin position="193"/>
        <end position="213"/>
    </location>
</feature>
<feature type="region of interest" description="Disordered" evidence="1">
    <location>
        <begin position="228"/>
        <end position="270"/>
    </location>
</feature>
<dbReference type="PROSITE" id="PS00028">
    <property type="entry name" value="ZINC_FINGER_C2H2_1"/>
    <property type="match status" value="1"/>
</dbReference>
<proteinExistence type="predicted"/>
<name>A0A2B7Y804_9EURO</name>
<sequence length="358" mass="40583">MREILPYDIPVDDAIPRFSHCFDIERAFRARPESASSPESESSPESASSPQEDLVLYDLAEYLHKRLIFMENELCRLSRGDYLDTIFGGPIPSLKDIRLSLREILSPPDPPFPCPAPGCREIFPSLLVRREHFKTSSNQSHLFYKSILDETYCFPCGTEFDSLKSLAMHNQRVHRKIRCSGIDTFQRICTQTSSAAQRSTEQPAEDSIQPAKRICTRRARYTVRFHDAQKNPPAHEPPSSSRQSQPGLQQLNKHPVGPINDYRPEIQPPADFGTIQRDTPVDGFFQPFSGNIHDEIVHDLHNFNPNNPHDELVRNLLHFHPNNPTVEGFQYLQPFASPADGPNQPPIDSQTVSGNPPI</sequence>
<comment type="caution">
    <text evidence="3">The sequence shown here is derived from an EMBL/GenBank/DDBJ whole genome shotgun (WGS) entry which is preliminary data.</text>
</comment>
<evidence type="ECO:0000313" key="4">
    <source>
        <dbReference type="Proteomes" id="UP000223968"/>
    </source>
</evidence>
<accession>A0A2B7Y804</accession>
<feature type="domain" description="C2H2-type" evidence="2">
    <location>
        <begin position="153"/>
        <end position="174"/>
    </location>
</feature>
<feature type="region of interest" description="Disordered" evidence="1">
    <location>
        <begin position="32"/>
        <end position="51"/>
    </location>
</feature>
<evidence type="ECO:0000313" key="3">
    <source>
        <dbReference type="EMBL" id="PGH17058.1"/>
    </source>
</evidence>
<dbReference type="AlphaFoldDB" id="A0A2B7Y804"/>
<gene>
    <name evidence="3" type="ORF">AJ79_01442</name>
</gene>
<dbReference type="Proteomes" id="UP000223968">
    <property type="component" value="Unassembled WGS sequence"/>
</dbReference>
<feature type="compositionally biased region" description="Low complexity" evidence="1">
    <location>
        <begin position="33"/>
        <end position="50"/>
    </location>
</feature>